<name>A0ABU9BSF6_9BURK</name>
<evidence type="ECO:0000256" key="1">
    <source>
        <dbReference type="ARBA" id="ARBA00022679"/>
    </source>
</evidence>
<dbReference type="PROSITE" id="PS50011">
    <property type="entry name" value="PROTEIN_KINASE_DOM"/>
    <property type="match status" value="1"/>
</dbReference>
<keyword evidence="3 9" id="KW-0418">Kinase</keyword>
<keyword evidence="1 9" id="KW-0808">Transferase</keyword>
<dbReference type="CDD" id="cd14014">
    <property type="entry name" value="STKc_PknB_like"/>
    <property type="match status" value="1"/>
</dbReference>
<evidence type="ECO:0000256" key="4">
    <source>
        <dbReference type="ARBA" id="ARBA00022840"/>
    </source>
</evidence>
<dbReference type="EC" id="2.7.11.1" evidence="9"/>
<comment type="caution">
    <text evidence="9">The sequence shown here is derived from an EMBL/GenBank/DDBJ whole genome shotgun (WGS) entry which is preliminary data.</text>
</comment>
<feature type="binding site" evidence="5">
    <location>
        <position position="62"/>
    </location>
    <ligand>
        <name>ATP</name>
        <dbReference type="ChEBI" id="CHEBI:30616"/>
    </ligand>
</feature>
<dbReference type="SMART" id="SM00220">
    <property type="entry name" value="S_TKc"/>
    <property type="match status" value="1"/>
</dbReference>
<evidence type="ECO:0000256" key="2">
    <source>
        <dbReference type="ARBA" id="ARBA00022741"/>
    </source>
</evidence>
<dbReference type="Gene3D" id="1.25.40.10">
    <property type="entry name" value="Tetratricopeptide repeat domain"/>
    <property type="match status" value="2"/>
</dbReference>
<feature type="domain" description="Protein kinase" evidence="8">
    <location>
        <begin position="31"/>
        <end position="302"/>
    </location>
</feature>
<keyword evidence="4 5" id="KW-0067">ATP-binding</keyword>
<dbReference type="Proteomes" id="UP001371218">
    <property type="component" value="Unassembled WGS sequence"/>
</dbReference>
<keyword evidence="10" id="KW-1185">Reference proteome</keyword>
<dbReference type="InterPro" id="IPR017441">
    <property type="entry name" value="Protein_kinase_ATP_BS"/>
</dbReference>
<feature type="region of interest" description="Disordered" evidence="6">
    <location>
        <begin position="789"/>
        <end position="819"/>
    </location>
</feature>
<organism evidence="9 10">
    <name type="scientific">Ideonella lacteola</name>
    <dbReference type="NCBI Taxonomy" id="2984193"/>
    <lineage>
        <taxon>Bacteria</taxon>
        <taxon>Pseudomonadati</taxon>
        <taxon>Pseudomonadota</taxon>
        <taxon>Betaproteobacteria</taxon>
        <taxon>Burkholderiales</taxon>
        <taxon>Sphaerotilaceae</taxon>
        <taxon>Ideonella</taxon>
    </lineage>
</organism>
<evidence type="ECO:0000256" key="5">
    <source>
        <dbReference type="PROSITE-ProRule" id="PRU10141"/>
    </source>
</evidence>
<keyword evidence="7" id="KW-1133">Transmembrane helix</keyword>
<dbReference type="InterPro" id="IPR011990">
    <property type="entry name" value="TPR-like_helical_dom_sf"/>
</dbReference>
<reference evidence="9 10" key="1">
    <citation type="submission" date="2024-04" db="EMBL/GenBank/DDBJ databases">
        <title>Novel species of the genus Ideonella isolated from streams.</title>
        <authorList>
            <person name="Lu H."/>
        </authorList>
    </citation>
    <scope>NUCLEOTIDE SEQUENCE [LARGE SCALE GENOMIC DNA]</scope>
    <source>
        <strain evidence="9 10">DXS29W</strain>
    </source>
</reference>
<dbReference type="GO" id="GO:0004674">
    <property type="term" value="F:protein serine/threonine kinase activity"/>
    <property type="evidence" value="ECO:0007669"/>
    <property type="project" value="UniProtKB-EC"/>
</dbReference>
<dbReference type="PANTHER" id="PTHR43289:SF34">
    <property type="entry name" value="SERINE_THREONINE-PROTEIN KINASE YBDM-RELATED"/>
    <property type="match status" value="1"/>
</dbReference>
<dbReference type="RefSeq" id="WP_341427318.1">
    <property type="nucleotide sequence ID" value="NZ_JBBUTG010000012.1"/>
</dbReference>
<dbReference type="PROSITE" id="PS00108">
    <property type="entry name" value="PROTEIN_KINASE_ST"/>
    <property type="match status" value="1"/>
</dbReference>
<dbReference type="InterPro" id="IPR000719">
    <property type="entry name" value="Prot_kinase_dom"/>
</dbReference>
<keyword evidence="2 5" id="KW-0547">Nucleotide-binding</keyword>
<dbReference type="InterPro" id="IPR011009">
    <property type="entry name" value="Kinase-like_dom_sf"/>
</dbReference>
<dbReference type="Pfam" id="PF00069">
    <property type="entry name" value="Pkinase"/>
    <property type="match status" value="1"/>
</dbReference>
<dbReference type="SUPFAM" id="SSF48452">
    <property type="entry name" value="TPR-like"/>
    <property type="match status" value="1"/>
</dbReference>
<evidence type="ECO:0000256" key="6">
    <source>
        <dbReference type="SAM" id="MobiDB-lite"/>
    </source>
</evidence>
<evidence type="ECO:0000313" key="10">
    <source>
        <dbReference type="Proteomes" id="UP001371218"/>
    </source>
</evidence>
<evidence type="ECO:0000256" key="7">
    <source>
        <dbReference type="SAM" id="Phobius"/>
    </source>
</evidence>
<feature type="transmembrane region" description="Helical" evidence="7">
    <location>
        <begin position="330"/>
        <end position="351"/>
    </location>
</feature>
<dbReference type="PROSITE" id="PS00107">
    <property type="entry name" value="PROTEIN_KINASE_ATP"/>
    <property type="match status" value="1"/>
</dbReference>
<evidence type="ECO:0000313" key="9">
    <source>
        <dbReference type="EMBL" id="MEK8032904.1"/>
    </source>
</evidence>
<keyword evidence="7" id="KW-0472">Membrane</keyword>
<evidence type="ECO:0000256" key="3">
    <source>
        <dbReference type="ARBA" id="ARBA00022777"/>
    </source>
</evidence>
<sequence length="819" mass="88777">MNAASGAGHRDVPAPEEAAASAWLGRRVGAYRLVRLIGRGGMGRVFMAERADGQFEQRVAVKLVREGIGVPGLHGRFRAEQQILASLDHPNLAKIIDGGITDDGVPYFVMELVEGEPIDAYCEQRELPLAERLRLFRSVCQVVHYAHTRGVVHRDLKPANILVGAEGAVKLVDFGIARRLDTDNTASPETGLLRQAMTLEYASPEQVRGEAATPASDVFSLGAVLHRLLTGAGPYPALGARSAYELARAICEDQPVPPSRAASTRAWRRQLRGDLDAVVLMALRKEPSHRYGSAELLADDVFRCIEGLPVRARGGAWSYRAARFVMRHRVAVAGALAVSLAMVAGLGLATYRGLQARAERERAQQNFDSVRKLSNVFMFDVYKQIEFVPGSLQARTMLLDTALAYLKKLNAESQGDASLQLEIAEGYANIGDIQGGLAANLGDNRGALASFDQAMALVRPLMEAASPWQAQARAQFVSITAKKGGLLMASGAWKEAEAIEREGLRVAQDMAAAAPSDVEVQRRLVTQMSVLARLYLRSGRVADFDAMHAEYLRSAQSLFDSRPNDPDLAADLGAALIMRAVNLMQNVATPESRRAALGEYQKAVQLLEPLYQKNPLHTKVAATFGRAHGYMGHLYVLLLEPKLGLEHLGRAVEVAEAVAAIDPKDVHNRKELAEAHGRLAQAHFELLDPEAAVKGLRRSLEVFDGLPEVTQDEVTIQYNRGMTHHLIGQAMEAAATPLSMRSRFPARSPAPVTLLPPSAEACEHYRTANAMIEANLQRRPNNAMVKEMASRAGRSLERCSAASSPPKAVRSAASSSPGA</sequence>
<proteinExistence type="predicted"/>
<gene>
    <name evidence="9" type="ORF">AACH06_18950</name>
</gene>
<dbReference type="PANTHER" id="PTHR43289">
    <property type="entry name" value="MITOGEN-ACTIVATED PROTEIN KINASE KINASE KINASE 20-RELATED"/>
    <property type="match status" value="1"/>
</dbReference>
<keyword evidence="7" id="KW-0812">Transmembrane</keyword>
<evidence type="ECO:0000259" key="8">
    <source>
        <dbReference type="PROSITE" id="PS50011"/>
    </source>
</evidence>
<dbReference type="Gene3D" id="1.10.510.10">
    <property type="entry name" value="Transferase(Phosphotransferase) domain 1"/>
    <property type="match status" value="1"/>
</dbReference>
<accession>A0ABU9BSF6</accession>
<dbReference type="EMBL" id="JBBUTG010000012">
    <property type="protein sequence ID" value="MEK8032904.1"/>
    <property type="molecule type" value="Genomic_DNA"/>
</dbReference>
<dbReference type="SUPFAM" id="SSF56112">
    <property type="entry name" value="Protein kinase-like (PK-like)"/>
    <property type="match status" value="1"/>
</dbReference>
<dbReference type="InterPro" id="IPR008271">
    <property type="entry name" value="Ser/Thr_kinase_AS"/>
</dbReference>
<protein>
    <submittedName>
        <fullName evidence="9">Serine/threonine-protein kinase</fullName>
        <ecNumber evidence="9">2.7.11.1</ecNumber>
    </submittedName>
</protein>
<dbReference type="Gene3D" id="3.30.200.20">
    <property type="entry name" value="Phosphorylase Kinase, domain 1"/>
    <property type="match status" value="1"/>
</dbReference>